<proteinExistence type="predicted"/>
<dbReference type="InterPro" id="IPR039445">
    <property type="entry name" value="DauR-like_HTH"/>
</dbReference>
<evidence type="ECO:0000313" key="4">
    <source>
        <dbReference type="EMBL" id="TPG08500.1"/>
    </source>
</evidence>
<feature type="domain" description="Transcriptional regulator DauR-like HTH" evidence="3">
    <location>
        <begin position="181"/>
        <end position="241"/>
    </location>
</feature>
<dbReference type="EMBL" id="RCZO01000005">
    <property type="protein sequence ID" value="TPG08500.1"/>
    <property type="molecule type" value="Genomic_DNA"/>
</dbReference>
<keyword evidence="5" id="KW-1185">Reference proteome</keyword>
<name>A0A502C720_9GAMM</name>
<feature type="domain" description="YheO-like" evidence="2">
    <location>
        <begin position="35"/>
        <end position="155"/>
    </location>
</feature>
<gene>
    <name evidence="4" type="ORF">EAH88_09595</name>
</gene>
<accession>A0A502C720</accession>
<reference evidence="4 5" key="1">
    <citation type="journal article" date="2019" name="Environ. Microbiol.">
        <title>Species interactions and distinct microbial communities in high Arctic permafrost affected cryosols are associated with the CH4 and CO2 gas fluxes.</title>
        <authorList>
            <person name="Altshuler I."/>
            <person name="Hamel J."/>
            <person name="Turney S."/>
            <person name="Magnuson E."/>
            <person name="Levesque R."/>
            <person name="Greer C."/>
            <person name="Whyte L.G."/>
        </authorList>
    </citation>
    <scope>NUCLEOTIDE SEQUENCE [LARGE SCALE GENOMIC DNA]</scope>
    <source>
        <strain evidence="4 5">S13Y</strain>
    </source>
</reference>
<dbReference type="Proteomes" id="UP000319486">
    <property type="component" value="Unassembled WGS sequence"/>
</dbReference>
<evidence type="ECO:0000259" key="2">
    <source>
        <dbReference type="Pfam" id="PF08348"/>
    </source>
</evidence>
<organism evidence="4 5">
    <name type="scientific">Rhodanobacter glycinis</name>
    <dbReference type="NCBI Taxonomy" id="582702"/>
    <lineage>
        <taxon>Bacteria</taxon>
        <taxon>Pseudomonadati</taxon>
        <taxon>Pseudomonadota</taxon>
        <taxon>Gammaproteobacteria</taxon>
        <taxon>Lysobacterales</taxon>
        <taxon>Rhodanobacteraceae</taxon>
        <taxon>Rhodanobacter</taxon>
    </lineage>
</organism>
<evidence type="ECO:0000313" key="5">
    <source>
        <dbReference type="Proteomes" id="UP000319486"/>
    </source>
</evidence>
<evidence type="ECO:0008006" key="6">
    <source>
        <dbReference type="Google" id="ProtNLM"/>
    </source>
</evidence>
<feature type="region of interest" description="Disordered" evidence="1">
    <location>
        <begin position="1"/>
        <end position="20"/>
    </location>
</feature>
<evidence type="ECO:0000259" key="3">
    <source>
        <dbReference type="Pfam" id="PF13309"/>
    </source>
</evidence>
<feature type="compositionally biased region" description="Basic residues" evidence="1">
    <location>
        <begin position="1"/>
        <end position="10"/>
    </location>
</feature>
<protein>
    <recommendedName>
        <fullName evidence="6">Transcriptional regulator</fullName>
    </recommendedName>
</protein>
<dbReference type="RefSeq" id="WP_140652013.1">
    <property type="nucleotide sequence ID" value="NZ_RCZO01000005.1"/>
</dbReference>
<dbReference type="InterPro" id="IPR013559">
    <property type="entry name" value="YheO"/>
</dbReference>
<sequence length="265" mass="28922">MITKRSRKKPVQAGARDRGQVSTAIRVEREKTFDMLRPVVDIVGKIVSNNVEIVLHDLTCPGKSIIKIVNGYVSGRVVGDSILSGPENDKGFVELQRNLTADEGASHSVISDYQTFTRDGRELQSATVIFQDSQRTPFASLCINADMSVVVQAHALLQSMFSRQAGPEPERAVAPGIDLLMEEIITDAMNKFGKKVSAMGKQEKIHAVNTMLQRGLFTVKGGVGRAARALGVTRFTIYNYLEALRHSEPNDGAAKKAVTRRVGGK</sequence>
<dbReference type="Pfam" id="PF13309">
    <property type="entry name" value="HTH_22"/>
    <property type="match status" value="1"/>
</dbReference>
<dbReference type="AlphaFoldDB" id="A0A502C720"/>
<dbReference type="PANTHER" id="PTHR35568:SF1">
    <property type="entry name" value="TRANSCRIPTIONAL REGULATOR DAUR"/>
    <property type="match status" value="1"/>
</dbReference>
<evidence type="ECO:0000256" key="1">
    <source>
        <dbReference type="SAM" id="MobiDB-lite"/>
    </source>
</evidence>
<dbReference type="InterPro" id="IPR039446">
    <property type="entry name" value="DauR-like"/>
</dbReference>
<dbReference type="PANTHER" id="PTHR35568">
    <property type="entry name" value="TRANSCRIPTIONAL REGULATOR DAUR"/>
    <property type="match status" value="1"/>
</dbReference>
<dbReference type="Pfam" id="PF08348">
    <property type="entry name" value="PAS_6"/>
    <property type="match status" value="1"/>
</dbReference>
<comment type="caution">
    <text evidence="4">The sequence shown here is derived from an EMBL/GenBank/DDBJ whole genome shotgun (WGS) entry which is preliminary data.</text>
</comment>